<gene>
    <name evidence="1" type="ORF">A0H81_02194</name>
</gene>
<evidence type="ECO:0000313" key="1">
    <source>
        <dbReference type="EMBL" id="OBZ77738.1"/>
    </source>
</evidence>
<sequence>MLRARILHAVDGGERTTASPPHRALFFPPLDPLRFPRATLLPPLDPLISRFLLSSDCFMMYSSPVPMAFLLVSVTAGI</sequence>
<dbReference type="Proteomes" id="UP000092993">
    <property type="component" value="Unassembled WGS sequence"/>
</dbReference>
<name>A0A1C7MLN8_GRIFR</name>
<protein>
    <submittedName>
        <fullName evidence="1">Uncharacterized protein</fullName>
    </submittedName>
</protein>
<proteinExistence type="predicted"/>
<dbReference type="EMBL" id="LUGG01000002">
    <property type="protein sequence ID" value="OBZ77738.1"/>
    <property type="molecule type" value="Genomic_DNA"/>
</dbReference>
<comment type="caution">
    <text evidence="1">The sequence shown here is derived from an EMBL/GenBank/DDBJ whole genome shotgun (WGS) entry which is preliminary data.</text>
</comment>
<dbReference type="AlphaFoldDB" id="A0A1C7MLN8"/>
<evidence type="ECO:0000313" key="2">
    <source>
        <dbReference type="Proteomes" id="UP000092993"/>
    </source>
</evidence>
<accession>A0A1C7MLN8</accession>
<reference evidence="1 2" key="1">
    <citation type="submission" date="2016-03" db="EMBL/GenBank/DDBJ databases">
        <title>Whole genome sequencing of Grifola frondosa 9006-11.</title>
        <authorList>
            <person name="Min B."/>
            <person name="Park H."/>
            <person name="Kim J.-G."/>
            <person name="Cho H."/>
            <person name="Oh Y.-L."/>
            <person name="Kong W.-S."/>
            <person name="Choi I.-G."/>
        </authorList>
    </citation>
    <scope>NUCLEOTIDE SEQUENCE [LARGE SCALE GENOMIC DNA]</scope>
    <source>
        <strain evidence="1 2">9006-11</strain>
    </source>
</reference>
<organism evidence="1 2">
    <name type="scientific">Grifola frondosa</name>
    <name type="common">Maitake</name>
    <name type="synonym">Polyporus frondosus</name>
    <dbReference type="NCBI Taxonomy" id="5627"/>
    <lineage>
        <taxon>Eukaryota</taxon>
        <taxon>Fungi</taxon>
        <taxon>Dikarya</taxon>
        <taxon>Basidiomycota</taxon>
        <taxon>Agaricomycotina</taxon>
        <taxon>Agaricomycetes</taxon>
        <taxon>Polyporales</taxon>
        <taxon>Grifolaceae</taxon>
        <taxon>Grifola</taxon>
    </lineage>
</organism>
<keyword evidence="2" id="KW-1185">Reference proteome</keyword>